<gene>
    <name evidence="2" type="ORF">GJ689_15025</name>
    <name evidence="3" type="ORF">RHODGE_RHODGE_02203</name>
</gene>
<evidence type="ECO:0000313" key="3">
    <source>
        <dbReference type="EMBL" id="VCU09030.1"/>
    </source>
</evidence>
<evidence type="ECO:0000256" key="1">
    <source>
        <dbReference type="SAM" id="Phobius"/>
    </source>
</evidence>
<dbReference type="Pfam" id="PF10129">
    <property type="entry name" value="OpgC_C"/>
    <property type="match status" value="1"/>
</dbReference>
<dbReference type="EMBL" id="WNKV01000011">
    <property type="protein sequence ID" value="MTW17516.1"/>
    <property type="molecule type" value="Genomic_DNA"/>
</dbReference>
<accession>A0A327K9G2</accession>
<feature type="transmembrane region" description="Helical" evidence="1">
    <location>
        <begin position="196"/>
        <end position="216"/>
    </location>
</feature>
<evidence type="ECO:0000313" key="4">
    <source>
        <dbReference type="Proteomes" id="UP000289200"/>
    </source>
</evidence>
<organism evidence="2 5">
    <name type="scientific">Rhodoplanes serenus</name>
    <dbReference type="NCBI Taxonomy" id="200615"/>
    <lineage>
        <taxon>Bacteria</taxon>
        <taxon>Pseudomonadati</taxon>
        <taxon>Pseudomonadota</taxon>
        <taxon>Alphaproteobacteria</taxon>
        <taxon>Hyphomicrobiales</taxon>
        <taxon>Nitrobacteraceae</taxon>
        <taxon>Rhodoplanes</taxon>
    </lineage>
</organism>
<evidence type="ECO:0000313" key="2">
    <source>
        <dbReference type="EMBL" id="MTW17516.1"/>
    </source>
</evidence>
<feature type="transmembrane region" description="Helical" evidence="1">
    <location>
        <begin position="86"/>
        <end position="105"/>
    </location>
</feature>
<keyword evidence="1" id="KW-0472">Membrane</keyword>
<dbReference type="PANTHER" id="PTHR38592:SF3">
    <property type="entry name" value="BLL4819 PROTEIN"/>
    <property type="match status" value="1"/>
</dbReference>
<keyword evidence="1" id="KW-0812">Transmembrane</keyword>
<dbReference type="EMBL" id="UWOC01000139">
    <property type="protein sequence ID" value="VCU09030.1"/>
    <property type="molecule type" value="Genomic_DNA"/>
</dbReference>
<reference evidence="2 5" key="3">
    <citation type="submission" date="2019-11" db="EMBL/GenBank/DDBJ databases">
        <title>Whole-genome sequence of Rhodoplanes serenus DSM 18633, type strain.</title>
        <authorList>
            <person name="Kyndt J.A."/>
            <person name="Meyer T.E."/>
        </authorList>
    </citation>
    <scope>NUCLEOTIDE SEQUENCE [LARGE SCALE GENOMIC DNA]</scope>
    <source>
        <strain evidence="2 5">DSM 18633</strain>
    </source>
</reference>
<protein>
    <submittedName>
        <fullName evidence="2">OpgC domain-containing protein</fullName>
    </submittedName>
</protein>
<reference evidence="4" key="1">
    <citation type="submission" date="2018-10" db="EMBL/GenBank/DDBJ databases">
        <authorList>
            <person name="Peiro R."/>
            <person name="Begona"/>
            <person name="Cbmso G."/>
            <person name="Lopez M."/>
            <person name="Gonzalez S."/>
            <person name="Sacristan E."/>
            <person name="Castillo E."/>
        </authorList>
    </citation>
    <scope>NUCLEOTIDE SEQUENCE [LARGE SCALE GENOMIC DNA]</scope>
</reference>
<feature type="transmembrane region" description="Helical" evidence="1">
    <location>
        <begin position="313"/>
        <end position="332"/>
    </location>
</feature>
<feature type="transmembrane region" description="Helical" evidence="1">
    <location>
        <begin position="145"/>
        <end position="163"/>
    </location>
</feature>
<dbReference type="Proteomes" id="UP000289200">
    <property type="component" value="Unassembled WGS sequence"/>
</dbReference>
<feature type="transmembrane region" description="Helical" evidence="1">
    <location>
        <begin position="49"/>
        <end position="65"/>
    </location>
</feature>
<dbReference type="InterPro" id="IPR014550">
    <property type="entry name" value="UCP028704_OpgC"/>
</dbReference>
<sequence length="385" mass="43143">MSPPPTERDLRLDLFRGLALWLIFLDHIPSNVVSWITIRNYGFSDATEIFVFISGYTAAFVYGATMRERGFVVASARILRRAWQVYVAHIFLFTIYMAEIAYVAASFENPLYAEEMGVFEFLRQPDVTLVQALLLKFKPANMDVLPLYIALLAAFPPYVWLLLRSPTVALFVTVAIYAVAWEFGVNLPAYPSGHWVFNPFAWQLLFAFGAWCALGGMTRIGGFIRSPWVVGLAIVYLVLSFAIVLTWYVPPWTRWVPKALAEWMYPIDKTNLDVLRLAHFFALAVLTVRFVPAGWPVLRSRWLRPAVLCGQHSLEVFCMGVFLAFAAHFLMAEVSDGIAMQVFVSTVGVMLMIGAAALMSWYKTIEGRQAGGRPRAGADPAGSSP</sequence>
<comment type="caution">
    <text evidence="2">The sequence shown here is derived from an EMBL/GenBank/DDBJ whole genome shotgun (WGS) entry which is preliminary data.</text>
</comment>
<dbReference type="PIRSF" id="PIRSF028704">
    <property type="entry name" value="UPC028704"/>
    <property type="match status" value="1"/>
</dbReference>
<reference evidence="3" key="2">
    <citation type="submission" date="2018-10" db="EMBL/GenBank/DDBJ databases">
        <authorList>
            <person name="Peiro R."/>
            <person name="Begona"/>
            <person name="Cbmso G."/>
            <person name="Lopez M."/>
            <person name="Gonzalez S."/>
            <person name="Sacristan E."/>
            <person name="Castillo E."/>
        </authorList>
    </citation>
    <scope>NUCLEOTIDE SEQUENCE</scope>
    <source>
        <strain evidence="3">Rhod_genome</strain>
    </source>
</reference>
<feature type="transmembrane region" description="Helical" evidence="1">
    <location>
        <begin position="274"/>
        <end position="292"/>
    </location>
</feature>
<name>A0A327K9G2_9BRAD</name>
<dbReference type="OrthoDB" id="9775975at2"/>
<proteinExistence type="predicted"/>
<dbReference type="PANTHER" id="PTHR38592">
    <property type="entry name" value="BLL4819 PROTEIN"/>
    <property type="match status" value="1"/>
</dbReference>
<evidence type="ECO:0000313" key="5">
    <source>
        <dbReference type="Proteomes" id="UP000438991"/>
    </source>
</evidence>
<dbReference type="AlphaFoldDB" id="A0A327K9G2"/>
<keyword evidence="1" id="KW-1133">Transmembrane helix</keyword>
<dbReference type="RefSeq" id="WP_111384945.1">
    <property type="nucleotide sequence ID" value="NZ_NPEW01000065.1"/>
</dbReference>
<keyword evidence="4" id="KW-1185">Reference proteome</keyword>
<dbReference type="Proteomes" id="UP000438991">
    <property type="component" value="Unassembled WGS sequence"/>
</dbReference>
<feature type="transmembrane region" description="Helical" evidence="1">
    <location>
        <begin position="228"/>
        <end position="249"/>
    </location>
</feature>
<feature type="transmembrane region" description="Helical" evidence="1">
    <location>
        <begin position="338"/>
        <end position="359"/>
    </location>
</feature>
<feature type="transmembrane region" description="Helical" evidence="1">
    <location>
        <begin position="170"/>
        <end position="190"/>
    </location>
</feature>